<name>A0A934IVW8_9HYPH</name>
<comment type="caution">
    <text evidence="1">The sequence shown here is derived from an EMBL/GenBank/DDBJ whole genome shotgun (WGS) entry which is preliminary data.</text>
</comment>
<sequence>MPAQSDYLAHFRRYADAYEQSLGDHVEADLIRSFFADDFMALATAGGINVGKNDESFTETLEQGYQFYKAIGTRSMKVQRVEVTEIADNHDRVRVFYSSGYRRKDGSDITIDFDVTYLTQRTDAGPKIFAFIAGDELGLFRQHGLVDDEGKPI</sequence>
<organism evidence="1 2">
    <name type="scientific">Devosia sediminis</name>
    <dbReference type="NCBI Taxonomy" id="2798801"/>
    <lineage>
        <taxon>Bacteria</taxon>
        <taxon>Pseudomonadati</taxon>
        <taxon>Pseudomonadota</taxon>
        <taxon>Alphaproteobacteria</taxon>
        <taxon>Hyphomicrobiales</taxon>
        <taxon>Devosiaceae</taxon>
        <taxon>Devosia</taxon>
    </lineage>
</organism>
<proteinExistence type="predicted"/>
<accession>A0A934IVW8</accession>
<dbReference type="RefSeq" id="WP_198874526.1">
    <property type="nucleotide sequence ID" value="NZ_JAEKMH010000001.1"/>
</dbReference>
<evidence type="ECO:0000313" key="2">
    <source>
        <dbReference type="Proteomes" id="UP000602124"/>
    </source>
</evidence>
<dbReference type="Proteomes" id="UP000602124">
    <property type="component" value="Unassembled WGS sequence"/>
</dbReference>
<keyword evidence="2" id="KW-1185">Reference proteome</keyword>
<evidence type="ECO:0000313" key="1">
    <source>
        <dbReference type="EMBL" id="MBJ3783282.1"/>
    </source>
</evidence>
<gene>
    <name evidence="1" type="ORF">JEQ47_01000</name>
</gene>
<dbReference type="AlphaFoldDB" id="A0A934IVW8"/>
<reference evidence="1" key="1">
    <citation type="submission" date="2020-12" db="EMBL/GenBank/DDBJ databases">
        <title>Devosia sp. MSA67 isolated from Mo River.</title>
        <authorList>
            <person name="Ma F."/>
            <person name="Zi Z."/>
        </authorList>
    </citation>
    <scope>NUCLEOTIDE SEQUENCE</scope>
    <source>
        <strain evidence="1">MSA67</strain>
    </source>
</reference>
<protein>
    <submittedName>
        <fullName evidence="1">Nuclear transport factor 2 family protein</fullName>
    </submittedName>
</protein>
<dbReference type="EMBL" id="JAEKMH010000001">
    <property type="protein sequence ID" value="MBJ3783282.1"/>
    <property type="molecule type" value="Genomic_DNA"/>
</dbReference>